<evidence type="ECO:0000313" key="3">
    <source>
        <dbReference type="Proteomes" id="UP001066276"/>
    </source>
</evidence>
<dbReference type="Proteomes" id="UP001066276">
    <property type="component" value="Chromosome 9"/>
</dbReference>
<reference evidence="2" key="1">
    <citation type="journal article" date="2022" name="bioRxiv">
        <title>Sequencing and chromosome-scale assembly of the giantPleurodeles waltlgenome.</title>
        <authorList>
            <person name="Brown T."/>
            <person name="Elewa A."/>
            <person name="Iarovenko S."/>
            <person name="Subramanian E."/>
            <person name="Araus A.J."/>
            <person name="Petzold A."/>
            <person name="Susuki M."/>
            <person name="Suzuki K.-i.T."/>
            <person name="Hayashi T."/>
            <person name="Toyoda A."/>
            <person name="Oliveira C."/>
            <person name="Osipova E."/>
            <person name="Leigh N.D."/>
            <person name="Simon A."/>
            <person name="Yun M.H."/>
        </authorList>
    </citation>
    <scope>NUCLEOTIDE SEQUENCE</scope>
    <source>
        <strain evidence="2">20211129_DDA</strain>
        <tissue evidence="2">Liver</tissue>
    </source>
</reference>
<sequence>MTRKRRVLRGSVSARWVRKPAGFKNQSKAQEGEDCFPQEAKECCRRKEGRTNRLQTGRRKKRTRRGGTSQRQCGDSGGRLGGEQERTDRPRSGKDVAQSGTATDTKRESGRREFIFIVHRRGSG</sequence>
<feature type="compositionally biased region" description="Basic residues" evidence="1">
    <location>
        <begin position="56"/>
        <end position="65"/>
    </location>
</feature>
<dbReference type="AlphaFoldDB" id="A0AAV7MRP8"/>
<feature type="compositionally biased region" description="Basic and acidic residues" evidence="1">
    <location>
        <begin position="82"/>
        <end position="94"/>
    </location>
</feature>
<dbReference type="EMBL" id="JANPWB010000013">
    <property type="protein sequence ID" value="KAJ1105997.1"/>
    <property type="molecule type" value="Genomic_DNA"/>
</dbReference>
<organism evidence="2 3">
    <name type="scientific">Pleurodeles waltl</name>
    <name type="common">Iberian ribbed newt</name>
    <dbReference type="NCBI Taxonomy" id="8319"/>
    <lineage>
        <taxon>Eukaryota</taxon>
        <taxon>Metazoa</taxon>
        <taxon>Chordata</taxon>
        <taxon>Craniata</taxon>
        <taxon>Vertebrata</taxon>
        <taxon>Euteleostomi</taxon>
        <taxon>Amphibia</taxon>
        <taxon>Batrachia</taxon>
        <taxon>Caudata</taxon>
        <taxon>Salamandroidea</taxon>
        <taxon>Salamandridae</taxon>
        <taxon>Pleurodelinae</taxon>
        <taxon>Pleurodeles</taxon>
    </lineage>
</organism>
<gene>
    <name evidence="2" type="ORF">NDU88_003400</name>
</gene>
<keyword evidence="3" id="KW-1185">Reference proteome</keyword>
<protein>
    <submittedName>
        <fullName evidence="2">Uncharacterized protein</fullName>
    </submittedName>
</protein>
<evidence type="ECO:0000313" key="2">
    <source>
        <dbReference type="EMBL" id="KAJ1105997.1"/>
    </source>
</evidence>
<feature type="region of interest" description="Disordered" evidence="1">
    <location>
        <begin position="46"/>
        <end position="124"/>
    </location>
</feature>
<evidence type="ECO:0000256" key="1">
    <source>
        <dbReference type="SAM" id="MobiDB-lite"/>
    </source>
</evidence>
<proteinExistence type="predicted"/>
<feature type="compositionally biased region" description="Basic and acidic residues" evidence="1">
    <location>
        <begin position="104"/>
        <end position="114"/>
    </location>
</feature>
<name>A0AAV7MRP8_PLEWA</name>
<accession>A0AAV7MRP8</accession>
<comment type="caution">
    <text evidence="2">The sequence shown here is derived from an EMBL/GenBank/DDBJ whole genome shotgun (WGS) entry which is preliminary data.</text>
</comment>